<evidence type="ECO:0000256" key="8">
    <source>
        <dbReference type="ARBA" id="ARBA00022927"/>
    </source>
</evidence>
<feature type="domain" description="MotA/TolQ/ExbB proton channel" evidence="15">
    <location>
        <begin position="108"/>
        <end position="213"/>
    </location>
</feature>
<keyword evidence="8 12" id="KW-0653">Protein transport</keyword>
<comment type="subcellular location">
    <subcellularLocation>
        <location evidence="1">Cell inner membrane</location>
        <topology evidence="1">Multi-pass membrane protein</topology>
    </subcellularLocation>
    <subcellularLocation>
        <location evidence="12">Membrane</location>
        <topology evidence="12">Multi-pass membrane protein</topology>
    </subcellularLocation>
</comment>
<feature type="compositionally biased region" description="Low complexity" evidence="13">
    <location>
        <begin position="233"/>
        <end position="256"/>
    </location>
</feature>
<dbReference type="EMBL" id="JBHSDH010000013">
    <property type="protein sequence ID" value="MFC4293128.1"/>
    <property type="molecule type" value="Genomic_DNA"/>
</dbReference>
<protein>
    <recommendedName>
        <fullName evidence="3">Biopolymer transport protein ExbB</fullName>
    </recommendedName>
</protein>
<dbReference type="InterPro" id="IPR050790">
    <property type="entry name" value="ExbB/TolQ_transport"/>
</dbReference>
<sequence>MSLAILLQAAEEAPKNKFGLIEALNEGGPISWSIFVVLVIMSIGSFYILFTKLLEQNKVMKQAQQVRAGFWRANSLKEGAAKLDKNSAYRQLVDDGIEADAQHGLLTDPVEAHDWLHGAMSRSENSINNKLAGGLSFLATVGATAPFVGLLGTVIGIYSALIKIGIAGQASIDAVAGPVGEALIMTAIGLFVAVPAVLAYNWLQARNKSIARSLAAFSNDVLGYISSDGKVKPAAPAAAPARPAAAPAQPAPAAKK</sequence>
<evidence type="ECO:0000256" key="4">
    <source>
        <dbReference type="ARBA" id="ARBA00022448"/>
    </source>
</evidence>
<evidence type="ECO:0000256" key="13">
    <source>
        <dbReference type="SAM" id="MobiDB-lite"/>
    </source>
</evidence>
<dbReference type="Proteomes" id="UP001595887">
    <property type="component" value="Unassembled WGS sequence"/>
</dbReference>
<comment type="function">
    <text evidence="11">Involved in the TonB-dependent energy-dependent transport of various receptor-bound substrates. Protects ExbD from proteolytic degradation and functionally stabilizes TonB.</text>
</comment>
<comment type="subunit">
    <text evidence="2">The accessory proteins ExbB and ExbD seem to form a complex with TonB.</text>
</comment>
<reference evidence="17" key="1">
    <citation type="journal article" date="2019" name="Int. J. Syst. Evol. Microbiol.">
        <title>The Global Catalogue of Microorganisms (GCM) 10K type strain sequencing project: providing services to taxonomists for standard genome sequencing and annotation.</title>
        <authorList>
            <consortium name="The Broad Institute Genomics Platform"/>
            <consortium name="The Broad Institute Genome Sequencing Center for Infectious Disease"/>
            <person name="Wu L."/>
            <person name="Ma J."/>
        </authorList>
    </citation>
    <scope>NUCLEOTIDE SEQUENCE [LARGE SCALE GENOMIC DNA]</scope>
    <source>
        <strain evidence="17">CECT 8531</strain>
    </source>
</reference>
<keyword evidence="17" id="KW-1185">Reference proteome</keyword>
<evidence type="ECO:0000259" key="15">
    <source>
        <dbReference type="Pfam" id="PF01618"/>
    </source>
</evidence>
<evidence type="ECO:0000256" key="3">
    <source>
        <dbReference type="ARBA" id="ARBA00022093"/>
    </source>
</evidence>
<evidence type="ECO:0000256" key="6">
    <source>
        <dbReference type="ARBA" id="ARBA00022519"/>
    </source>
</evidence>
<feature type="region of interest" description="Disordered" evidence="13">
    <location>
        <begin position="229"/>
        <end position="256"/>
    </location>
</feature>
<evidence type="ECO:0000256" key="9">
    <source>
        <dbReference type="ARBA" id="ARBA00022989"/>
    </source>
</evidence>
<feature type="transmembrane region" description="Helical" evidence="14">
    <location>
        <begin position="30"/>
        <end position="50"/>
    </location>
</feature>
<evidence type="ECO:0000313" key="16">
    <source>
        <dbReference type="EMBL" id="MFC4293128.1"/>
    </source>
</evidence>
<evidence type="ECO:0000256" key="14">
    <source>
        <dbReference type="SAM" id="Phobius"/>
    </source>
</evidence>
<keyword evidence="9 14" id="KW-1133">Transmembrane helix</keyword>
<evidence type="ECO:0000256" key="10">
    <source>
        <dbReference type="ARBA" id="ARBA00023136"/>
    </source>
</evidence>
<name>A0ABV8RI86_9SPHN</name>
<organism evidence="16 17">
    <name type="scientific">Sphingorhabdus arenilitoris</name>
    <dbReference type="NCBI Taxonomy" id="1490041"/>
    <lineage>
        <taxon>Bacteria</taxon>
        <taxon>Pseudomonadati</taxon>
        <taxon>Pseudomonadota</taxon>
        <taxon>Alphaproteobacteria</taxon>
        <taxon>Sphingomonadales</taxon>
        <taxon>Sphingomonadaceae</taxon>
        <taxon>Sphingorhabdus</taxon>
    </lineage>
</organism>
<evidence type="ECO:0000313" key="17">
    <source>
        <dbReference type="Proteomes" id="UP001595887"/>
    </source>
</evidence>
<gene>
    <name evidence="16" type="ORF">ACFOWX_11945</name>
</gene>
<keyword evidence="5" id="KW-1003">Cell membrane</keyword>
<accession>A0ABV8RI86</accession>
<evidence type="ECO:0000256" key="1">
    <source>
        <dbReference type="ARBA" id="ARBA00004429"/>
    </source>
</evidence>
<proteinExistence type="inferred from homology"/>
<keyword evidence="6" id="KW-0997">Cell inner membrane</keyword>
<evidence type="ECO:0000256" key="2">
    <source>
        <dbReference type="ARBA" id="ARBA00011471"/>
    </source>
</evidence>
<dbReference type="PANTHER" id="PTHR30625:SF14">
    <property type="entry name" value="BIOPOLYMER TRANSPORT PROTEIN EXBB"/>
    <property type="match status" value="1"/>
</dbReference>
<feature type="transmembrane region" description="Helical" evidence="14">
    <location>
        <begin position="182"/>
        <end position="203"/>
    </location>
</feature>
<feature type="transmembrane region" description="Helical" evidence="14">
    <location>
        <begin position="131"/>
        <end position="162"/>
    </location>
</feature>
<comment type="caution">
    <text evidence="16">The sequence shown here is derived from an EMBL/GenBank/DDBJ whole genome shotgun (WGS) entry which is preliminary data.</text>
</comment>
<keyword evidence="10 14" id="KW-0472">Membrane</keyword>
<evidence type="ECO:0000256" key="11">
    <source>
        <dbReference type="ARBA" id="ARBA00024816"/>
    </source>
</evidence>
<dbReference type="RefSeq" id="WP_381424398.1">
    <property type="nucleotide sequence ID" value="NZ_JBHSDH010000013.1"/>
</dbReference>
<keyword evidence="7 14" id="KW-0812">Transmembrane</keyword>
<dbReference type="Pfam" id="PF01618">
    <property type="entry name" value="MotA_ExbB"/>
    <property type="match status" value="1"/>
</dbReference>
<evidence type="ECO:0000256" key="12">
    <source>
        <dbReference type="RuleBase" id="RU004057"/>
    </source>
</evidence>
<keyword evidence="4 12" id="KW-0813">Transport</keyword>
<comment type="similarity">
    <text evidence="12">Belongs to the exbB/tolQ family.</text>
</comment>
<dbReference type="PANTHER" id="PTHR30625">
    <property type="entry name" value="PROTEIN TOLQ"/>
    <property type="match status" value="1"/>
</dbReference>
<evidence type="ECO:0000256" key="7">
    <source>
        <dbReference type="ARBA" id="ARBA00022692"/>
    </source>
</evidence>
<dbReference type="InterPro" id="IPR002898">
    <property type="entry name" value="MotA_ExbB_proton_chnl"/>
</dbReference>
<evidence type="ECO:0000256" key="5">
    <source>
        <dbReference type="ARBA" id="ARBA00022475"/>
    </source>
</evidence>